<keyword evidence="7 11" id="KW-0456">Lyase</keyword>
<dbReference type="GO" id="GO:0048472">
    <property type="term" value="F:threonine-phosphate decarboxylase activity"/>
    <property type="evidence" value="ECO:0007669"/>
    <property type="project" value="UniProtKB-EC"/>
</dbReference>
<dbReference type="GO" id="GO:0030170">
    <property type="term" value="F:pyridoxal phosphate binding"/>
    <property type="evidence" value="ECO:0007669"/>
    <property type="project" value="InterPro"/>
</dbReference>
<evidence type="ECO:0000256" key="9">
    <source>
        <dbReference type="ARBA" id="ARBA00048531"/>
    </source>
</evidence>
<dbReference type="NCBIfam" id="TIGR01140">
    <property type="entry name" value="L_thr_O3P_dcar"/>
    <property type="match status" value="1"/>
</dbReference>
<dbReference type="Gene3D" id="3.90.1150.10">
    <property type="entry name" value="Aspartate Aminotransferase, domain 1"/>
    <property type="match status" value="1"/>
</dbReference>
<dbReference type="Pfam" id="PF00155">
    <property type="entry name" value="Aminotran_1_2"/>
    <property type="match status" value="1"/>
</dbReference>
<organism evidence="11">
    <name type="scientific">hydrothermal vent metagenome</name>
    <dbReference type="NCBI Taxonomy" id="652676"/>
    <lineage>
        <taxon>unclassified sequences</taxon>
        <taxon>metagenomes</taxon>
        <taxon>ecological metagenomes</taxon>
    </lineage>
</organism>
<evidence type="ECO:0000256" key="5">
    <source>
        <dbReference type="ARBA" id="ARBA00022573"/>
    </source>
</evidence>
<dbReference type="PANTHER" id="PTHR42885">
    <property type="entry name" value="HISTIDINOL-PHOSPHATE AMINOTRANSFERASE-RELATED"/>
    <property type="match status" value="1"/>
</dbReference>
<comment type="cofactor">
    <cofactor evidence="1">
        <name>pyridoxal 5'-phosphate</name>
        <dbReference type="ChEBI" id="CHEBI:597326"/>
    </cofactor>
</comment>
<reference evidence="11" key="1">
    <citation type="submission" date="2018-06" db="EMBL/GenBank/DDBJ databases">
        <authorList>
            <person name="Zhirakovskaya E."/>
        </authorList>
    </citation>
    <scope>NUCLEOTIDE SEQUENCE</scope>
</reference>
<evidence type="ECO:0000256" key="8">
    <source>
        <dbReference type="ARBA" id="ARBA00029996"/>
    </source>
</evidence>
<evidence type="ECO:0000313" key="11">
    <source>
        <dbReference type="EMBL" id="VAX28143.1"/>
    </source>
</evidence>
<dbReference type="Gene3D" id="3.40.640.10">
    <property type="entry name" value="Type I PLP-dependent aspartate aminotransferase-like (Major domain)"/>
    <property type="match status" value="1"/>
</dbReference>
<comment type="catalytic activity">
    <reaction evidence="9">
        <text>O-phospho-L-threonine + H(+) = (R)-1-aminopropan-2-yl phosphate + CO2</text>
        <dbReference type="Rhea" id="RHEA:11492"/>
        <dbReference type="ChEBI" id="CHEBI:15378"/>
        <dbReference type="ChEBI" id="CHEBI:16526"/>
        <dbReference type="ChEBI" id="CHEBI:58563"/>
        <dbReference type="ChEBI" id="CHEBI:58675"/>
        <dbReference type="EC" id="4.1.1.81"/>
    </reaction>
</comment>
<feature type="domain" description="Aminotransferase class I/classII large" evidence="10">
    <location>
        <begin position="21"/>
        <end position="343"/>
    </location>
</feature>
<comment type="function">
    <text evidence="2">Decarboxylates L-threonine-O-3-phosphate to yield (R)-1-amino-2-propanol O-2-phosphate, the precursor for the linkage between the nucleotide loop and the corrin ring in cobalamin.</text>
</comment>
<evidence type="ECO:0000256" key="2">
    <source>
        <dbReference type="ARBA" id="ARBA00003444"/>
    </source>
</evidence>
<dbReference type="PROSITE" id="PS00105">
    <property type="entry name" value="AA_TRANSFER_CLASS_1"/>
    <property type="match status" value="1"/>
</dbReference>
<evidence type="ECO:0000259" key="10">
    <source>
        <dbReference type="Pfam" id="PF00155"/>
    </source>
</evidence>
<proteinExistence type="predicted"/>
<dbReference type="InterPro" id="IPR004838">
    <property type="entry name" value="NHTrfase_class1_PyrdxlP-BS"/>
</dbReference>
<keyword evidence="6" id="KW-0663">Pyridoxal phosphate</keyword>
<evidence type="ECO:0000256" key="3">
    <source>
        <dbReference type="ARBA" id="ARBA00004953"/>
    </source>
</evidence>
<dbReference type="CDD" id="cd00609">
    <property type="entry name" value="AAT_like"/>
    <property type="match status" value="1"/>
</dbReference>
<dbReference type="InterPro" id="IPR005860">
    <property type="entry name" value="CobD"/>
</dbReference>
<dbReference type="SUPFAM" id="SSF53383">
    <property type="entry name" value="PLP-dependent transferases"/>
    <property type="match status" value="1"/>
</dbReference>
<sequence>MTTHGGNIYSLSGILKIPERKIIDFSASINPLGVSKKIKAGLRKDLKYLINYPDPDCNRLRQHLSRHLGIPDNNIICGNGSTELIYLVVRGLRPERVLITAPTFSEYERAVKTSAFSADTTIRFLPLREEADFRIDTESFIESMQGCRMAFLCNPNNPTAQLLPRADITRIASAARDLKCFLVVDEAFIDFIPQESVVSEVPENPYLIVLRSMTKFHALSGLRLGFGIFPAETADRLKALKEPWTVNSLAQRAGIIALKDRVYKEATLEYIRREKNFMEKGLKGLGIHFYPSPVNFYLLKHQRAEEIVPALRKKGILVRDCSNFRGLEKGFLRIAVKTHRDNALLIKELKRLL</sequence>
<evidence type="ECO:0000256" key="1">
    <source>
        <dbReference type="ARBA" id="ARBA00001933"/>
    </source>
</evidence>
<dbReference type="EC" id="4.1.1.81" evidence="4"/>
<evidence type="ECO:0000256" key="7">
    <source>
        <dbReference type="ARBA" id="ARBA00023239"/>
    </source>
</evidence>
<dbReference type="EMBL" id="UOGH01000076">
    <property type="protein sequence ID" value="VAX28143.1"/>
    <property type="molecule type" value="Genomic_DNA"/>
</dbReference>
<evidence type="ECO:0000256" key="4">
    <source>
        <dbReference type="ARBA" id="ARBA00012285"/>
    </source>
</evidence>
<dbReference type="GO" id="GO:0009236">
    <property type="term" value="P:cobalamin biosynthetic process"/>
    <property type="evidence" value="ECO:0007669"/>
    <property type="project" value="UniProtKB-UniPathway"/>
</dbReference>
<accession>A0A3B1CU55</accession>
<comment type="pathway">
    <text evidence="3">Cofactor biosynthesis; adenosylcobalamin biosynthesis.</text>
</comment>
<gene>
    <name evidence="11" type="ORF">MNBD_NITROSPIRAE02-760</name>
</gene>
<dbReference type="UniPathway" id="UPA00148"/>
<dbReference type="PANTHER" id="PTHR42885:SF1">
    <property type="entry name" value="THREONINE-PHOSPHATE DECARBOXYLASE"/>
    <property type="match status" value="1"/>
</dbReference>
<dbReference type="InterPro" id="IPR004839">
    <property type="entry name" value="Aminotransferase_I/II_large"/>
</dbReference>
<dbReference type="InterPro" id="IPR015421">
    <property type="entry name" value="PyrdxlP-dep_Trfase_major"/>
</dbReference>
<dbReference type="InterPro" id="IPR015424">
    <property type="entry name" value="PyrdxlP-dep_Trfase"/>
</dbReference>
<protein>
    <recommendedName>
        <fullName evidence="4">threonine-phosphate decarboxylase</fullName>
        <ecNumber evidence="4">4.1.1.81</ecNumber>
    </recommendedName>
    <alternativeName>
        <fullName evidence="8">L-threonine-O-3-phosphate decarboxylase</fullName>
    </alternativeName>
</protein>
<dbReference type="InterPro" id="IPR015422">
    <property type="entry name" value="PyrdxlP-dep_Trfase_small"/>
</dbReference>
<dbReference type="AlphaFoldDB" id="A0A3B1CU55"/>
<keyword evidence="5" id="KW-0169">Cobalamin biosynthesis</keyword>
<evidence type="ECO:0000256" key="6">
    <source>
        <dbReference type="ARBA" id="ARBA00022898"/>
    </source>
</evidence>
<name>A0A3B1CU55_9ZZZZ</name>